<comment type="caution">
    <text evidence="18">The sequence shown here is derived from an EMBL/GenBank/DDBJ whole genome shotgun (WGS) entry which is preliminary data.</text>
</comment>
<dbReference type="EMBL" id="ACJM01000011">
    <property type="protein sequence ID" value="EEG76911.1"/>
    <property type="molecule type" value="Genomic_DNA"/>
</dbReference>
<evidence type="ECO:0000256" key="8">
    <source>
        <dbReference type="ARBA" id="ARBA00022605"/>
    </source>
</evidence>
<dbReference type="InterPro" id="IPR043131">
    <property type="entry name" value="BCAT-like_N"/>
</dbReference>
<keyword evidence="7 17" id="KW-0032">Aminotransferase</keyword>
<dbReference type="RefSeq" id="WP_008517325.1">
    <property type="nucleotide sequence ID" value="NZ_ACJM01000011.1"/>
</dbReference>
<evidence type="ECO:0000256" key="9">
    <source>
        <dbReference type="ARBA" id="ARBA00022679"/>
    </source>
</evidence>
<dbReference type="Pfam" id="PF01063">
    <property type="entry name" value="Aminotran_4"/>
    <property type="match status" value="1"/>
</dbReference>
<evidence type="ECO:0000256" key="16">
    <source>
        <dbReference type="RuleBase" id="RU004516"/>
    </source>
</evidence>
<name>C0GI63_DETAL</name>
<evidence type="ECO:0000256" key="6">
    <source>
        <dbReference type="ARBA" id="ARBA00009320"/>
    </source>
</evidence>
<evidence type="ECO:0000256" key="13">
    <source>
        <dbReference type="ARBA" id="ARBA00048798"/>
    </source>
</evidence>
<comment type="similarity">
    <text evidence="6 15">Belongs to the class-IV pyridoxal-phosphate-dependent aminotransferase family.</text>
</comment>
<dbReference type="InterPro" id="IPR001544">
    <property type="entry name" value="Aminotrans_IV"/>
</dbReference>
<evidence type="ECO:0000256" key="5">
    <source>
        <dbReference type="ARBA" id="ARBA00005072"/>
    </source>
</evidence>
<dbReference type="InterPro" id="IPR005785">
    <property type="entry name" value="B_amino_transI"/>
</dbReference>
<comment type="catalytic activity">
    <reaction evidence="14 17">
        <text>L-leucine + 2-oxoglutarate = 4-methyl-2-oxopentanoate + L-glutamate</text>
        <dbReference type="Rhea" id="RHEA:18321"/>
        <dbReference type="ChEBI" id="CHEBI:16810"/>
        <dbReference type="ChEBI" id="CHEBI:17865"/>
        <dbReference type="ChEBI" id="CHEBI:29985"/>
        <dbReference type="ChEBI" id="CHEBI:57427"/>
        <dbReference type="EC" id="2.6.1.42"/>
    </reaction>
</comment>
<evidence type="ECO:0000256" key="2">
    <source>
        <dbReference type="ARBA" id="ARBA00003109"/>
    </source>
</evidence>
<accession>C0GI63</accession>
<evidence type="ECO:0000256" key="11">
    <source>
        <dbReference type="ARBA" id="ARBA00023304"/>
    </source>
</evidence>
<dbReference type="GO" id="GO:0052656">
    <property type="term" value="F:L-isoleucine-2-oxoglutarate transaminase activity"/>
    <property type="evidence" value="ECO:0007669"/>
    <property type="project" value="RHEA"/>
</dbReference>
<dbReference type="Gene3D" id="3.20.10.10">
    <property type="entry name" value="D-amino Acid Aminotransferase, subunit A, domain 2"/>
    <property type="match status" value="1"/>
</dbReference>
<evidence type="ECO:0000313" key="19">
    <source>
        <dbReference type="Proteomes" id="UP000006443"/>
    </source>
</evidence>
<dbReference type="GO" id="GO:0009098">
    <property type="term" value="P:L-leucine biosynthetic process"/>
    <property type="evidence" value="ECO:0007669"/>
    <property type="project" value="UniProtKB-UniPathway"/>
</dbReference>
<evidence type="ECO:0000256" key="15">
    <source>
        <dbReference type="RuleBase" id="RU004106"/>
    </source>
</evidence>
<dbReference type="STRING" id="555088.DealDRAFT_2172"/>
<comment type="pathway">
    <text evidence="5 17">Amino-acid biosynthesis; L-leucine biosynthesis; L-leucine from 3-methyl-2-oxobutanoate: step 4/4.</text>
</comment>
<dbReference type="InterPro" id="IPR050571">
    <property type="entry name" value="Class-IV_PLP-Dep_Aminotrnsfr"/>
</dbReference>
<keyword evidence="11 17" id="KW-0100">Branched-chain amino acid biosynthesis</keyword>
<dbReference type="PANTHER" id="PTHR42743:SF11">
    <property type="entry name" value="AMINODEOXYCHORISMATE LYASE"/>
    <property type="match status" value="1"/>
</dbReference>
<dbReference type="UniPathway" id="UPA00049">
    <property type="reaction ID" value="UER00062"/>
</dbReference>
<dbReference type="CDD" id="cd01558">
    <property type="entry name" value="D-AAT_like"/>
    <property type="match status" value="1"/>
</dbReference>
<dbReference type="InterPro" id="IPR018300">
    <property type="entry name" value="Aminotrans_IV_CS"/>
</dbReference>
<comment type="catalytic activity">
    <reaction evidence="12 17">
        <text>L-valine + 2-oxoglutarate = 3-methyl-2-oxobutanoate + L-glutamate</text>
        <dbReference type="Rhea" id="RHEA:24813"/>
        <dbReference type="ChEBI" id="CHEBI:11851"/>
        <dbReference type="ChEBI" id="CHEBI:16810"/>
        <dbReference type="ChEBI" id="CHEBI:29985"/>
        <dbReference type="ChEBI" id="CHEBI:57762"/>
        <dbReference type="EC" id="2.6.1.42"/>
    </reaction>
</comment>
<dbReference type="Gene3D" id="3.30.470.10">
    <property type="match status" value="1"/>
</dbReference>
<evidence type="ECO:0000256" key="14">
    <source>
        <dbReference type="ARBA" id="ARBA00049229"/>
    </source>
</evidence>
<dbReference type="NCBIfam" id="NF005146">
    <property type="entry name" value="PRK06606.1"/>
    <property type="match status" value="1"/>
</dbReference>
<dbReference type="GO" id="GO:0052654">
    <property type="term" value="F:L-leucine-2-oxoglutarate transaminase activity"/>
    <property type="evidence" value="ECO:0007669"/>
    <property type="project" value="RHEA"/>
</dbReference>
<keyword evidence="19" id="KW-1185">Reference proteome</keyword>
<evidence type="ECO:0000256" key="3">
    <source>
        <dbReference type="ARBA" id="ARBA00004824"/>
    </source>
</evidence>
<keyword evidence="9 17" id="KW-0808">Transferase</keyword>
<dbReference type="GO" id="GO:0009099">
    <property type="term" value="P:L-valine biosynthetic process"/>
    <property type="evidence" value="ECO:0007669"/>
    <property type="project" value="UniProtKB-UniPathway"/>
</dbReference>
<dbReference type="UniPathway" id="UPA00048">
    <property type="reaction ID" value="UER00073"/>
</dbReference>
<dbReference type="UniPathway" id="UPA00047">
    <property type="reaction ID" value="UER00058"/>
</dbReference>
<evidence type="ECO:0000256" key="7">
    <source>
        <dbReference type="ARBA" id="ARBA00022576"/>
    </source>
</evidence>
<dbReference type="OrthoDB" id="9805628at2"/>
<keyword evidence="10 16" id="KW-0663">Pyridoxal phosphate</keyword>
<dbReference type="eggNOG" id="COG0115">
    <property type="taxonomic scope" value="Bacteria"/>
</dbReference>
<dbReference type="PANTHER" id="PTHR42743">
    <property type="entry name" value="AMINO-ACID AMINOTRANSFERASE"/>
    <property type="match status" value="1"/>
</dbReference>
<proteinExistence type="inferred from homology"/>
<evidence type="ECO:0000256" key="17">
    <source>
        <dbReference type="RuleBase" id="RU364094"/>
    </source>
</evidence>
<comment type="cofactor">
    <cofactor evidence="1 16">
        <name>pyridoxal 5'-phosphate</name>
        <dbReference type="ChEBI" id="CHEBI:597326"/>
    </cofactor>
</comment>
<evidence type="ECO:0000313" key="18">
    <source>
        <dbReference type="EMBL" id="EEG76911.1"/>
    </source>
</evidence>
<dbReference type="GO" id="GO:0005829">
    <property type="term" value="C:cytosol"/>
    <property type="evidence" value="ECO:0007669"/>
    <property type="project" value="TreeGrafter"/>
</dbReference>
<dbReference type="FunFam" id="3.20.10.10:FF:000008">
    <property type="entry name" value="Branched-chain-amino-acid aminotransferase"/>
    <property type="match status" value="1"/>
</dbReference>
<dbReference type="InterPro" id="IPR036038">
    <property type="entry name" value="Aminotransferase-like"/>
</dbReference>
<dbReference type="NCBIfam" id="TIGR01122">
    <property type="entry name" value="ilvE_I"/>
    <property type="match status" value="1"/>
</dbReference>
<reference evidence="18 19" key="1">
    <citation type="submission" date="2009-02" db="EMBL/GenBank/DDBJ databases">
        <title>Sequencing of the draft genome and assembly of Dethiobacter alkaliphilus AHT 1.</title>
        <authorList>
            <consortium name="US DOE Joint Genome Institute (JGI-PGF)"/>
            <person name="Lucas S."/>
            <person name="Copeland A."/>
            <person name="Lapidus A."/>
            <person name="Glavina del Rio T."/>
            <person name="Dalin E."/>
            <person name="Tice H."/>
            <person name="Bruce D."/>
            <person name="Goodwin L."/>
            <person name="Pitluck S."/>
            <person name="Larimer F."/>
            <person name="Land M.L."/>
            <person name="Hauser L."/>
            <person name="Muyzer G."/>
        </authorList>
    </citation>
    <scope>NUCLEOTIDE SEQUENCE [LARGE SCALE GENOMIC DNA]</scope>
    <source>
        <strain evidence="18 19">AHT 1</strain>
    </source>
</reference>
<dbReference type="AlphaFoldDB" id="C0GI63"/>
<evidence type="ECO:0000256" key="12">
    <source>
        <dbReference type="ARBA" id="ARBA00048212"/>
    </source>
</evidence>
<dbReference type="GO" id="GO:0009097">
    <property type="term" value="P:isoleucine biosynthetic process"/>
    <property type="evidence" value="ECO:0007669"/>
    <property type="project" value="UniProtKB-UniPathway"/>
</dbReference>
<evidence type="ECO:0000256" key="10">
    <source>
        <dbReference type="ARBA" id="ARBA00022898"/>
    </source>
</evidence>
<comment type="pathway">
    <text evidence="4 17">Amino-acid biosynthesis; L-valine biosynthesis; L-valine from pyruvate: step 4/4.</text>
</comment>
<dbReference type="GO" id="GO:0052655">
    <property type="term" value="F:L-valine-2-oxoglutarate transaminase activity"/>
    <property type="evidence" value="ECO:0007669"/>
    <property type="project" value="RHEA"/>
</dbReference>
<protein>
    <recommendedName>
        <fullName evidence="17">Branched-chain-amino-acid aminotransferase</fullName>
        <shortName evidence="17">BCAT</shortName>
        <ecNumber evidence="17">2.6.1.42</ecNumber>
    </recommendedName>
</protein>
<dbReference type="Proteomes" id="UP000006443">
    <property type="component" value="Unassembled WGS sequence"/>
</dbReference>
<sequence length="292" mass="32130">MSRIIYLNGKYVPEQEAKVSVFDHGFLYGDGVFEGIRAYKGKVFKLEEHMARLYESAKSIMLDIPESYEEMTEATLETIRQNNLEDAYIRIVVSRGTGDLGLDPRKCPKATTVIIASSITLFPEELYEQGLEVITVATRRNVPDALDPQIKSLNYLNNILVKIEANRAGVMEAIMLNGQGYVAEGTGDNVFIVKRGKILTPPSYVGALCGITRQVIIDLAAEAGYLLEERPFTRHELYVADECFLTGTAAEVIPVIGVDGRQIGSGTPGPVTRDLVARFRELAGTTGTDIHP</sequence>
<dbReference type="FunFam" id="3.30.470.10:FF:000006">
    <property type="entry name" value="Branched-chain-amino-acid aminotransferase"/>
    <property type="match status" value="1"/>
</dbReference>
<dbReference type="PROSITE" id="PS00770">
    <property type="entry name" value="AA_TRANSFER_CLASS_4"/>
    <property type="match status" value="1"/>
</dbReference>
<gene>
    <name evidence="17" type="primary">ilvE</name>
    <name evidence="18" type="ORF">DealDRAFT_2172</name>
</gene>
<dbReference type="EC" id="2.6.1.42" evidence="17"/>
<keyword evidence="8 17" id="KW-0028">Amino-acid biosynthesis</keyword>
<dbReference type="SUPFAM" id="SSF56752">
    <property type="entry name" value="D-aminoacid aminotransferase-like PLP-dependent enzymes"/>
    <property type="match status" value="1"/>
</dbReference>
<comment type="pathway">
    <text evidence="3 17">Amino-acid biosynthesis; L-isoleucine biosynthesis; L-isoleucine from 2-oxobutanoate: step 4/4.</text>
</comment>
<dbReference type="NCBIfam" id="NF006185">
    <property type="entry name" value="PRK08320.1"/>
    <property type="match status" value="1"/>
</dbReference>
<dbReference type="InterPro" id="IPR043132">
    <property type="entry name" value="BCAT-like_C"/>
</dbReference>
<comment type="function">
    <text evidence="2 17">Acts on leucine, isoleucine and valine.</text>
</comment>
<organism evidence="18 19">
    <name type="scientific">Dethiobacter alkaliphilus AHT 1</name>
    <dbReference type="NCBI Taxonomy" id="555088"/>
    <lineage>
        <taxon>Bacteria</taxon>
        <taxon>Bacillati</taxon>
        <taxon>Bacillota</taxon>
        <taxon>Dethiobacteria</taxon>
        <taxon>Dethiobacterales</taxon>
        <taxon>Dethiobacteraceae</taxon>
        <taxon>Dethiobacter</taxon>
    </lineage>
</organism>
<evidence type="ECO:0000256" key="1">
    <source>
        <dbReference type="ARBA" id="ARBA00001933"/>
    </source>
</evidence>
<evidence type="ECO:0000256" key="4">
    <source>
        <dbReference type="ARBA" id="ARBA00004931"/>
    </source>
</evidence>
<comment type="catalytic activity">
    <reaction evidence="13 17">
        <text>L-isoleucine + 2-oxoglutarate = (S)-3-methyl-2-oxopentanoate + L-glutamate</text>
        <dbReference type="Rhea" id="RHEA:24801"/>
        <dbReference type="ChEBI" id="CHEBI:16810"/>
        <dbReference type="ChEBI" id="CHEBI:29985"/>
        <dbReference type="ChEBI" id="CHEBI:35146"/>
        <dbReference type="ChEBI" id="CHEBI:58045"/>
        <dbReference type="EC" id="2.6.1.42"/>
    </reaction>
</comment>